<dbReference type="Pfam" id="PF06964">
    <property type="entry name" value="Alpha-L-AF_C"/>
    <property type="match status" value="1"/>
</dbReference>
<keyword evidence="6" id="KW-0378">Hydrolase</keyword>
<dbReference type="InterPro" id="IPR010720">
    <property type="entry name" value="Alpha-L-AF_C"/>
</dbReference>
<evidence type="ECO:0000256" key="6">
    <source>
        <dbReference type="ARBA" id="ARBA00022801"/>
    </source>
</evidence>
<dbReference type="EC" id="3.2.1.55" evidence="5"/>
<proteinExistence type="inferred from homology"/>
<evidence type="ECO:0000256" key="8">
    <source>
        <dbReference type="ARBA" id="ARBA00023295"/>
    </source>
</evidence>
<dbReference type="RefSeq" id="WP_282907933.1">
    <property type="nucleotide sequence ID" value="NZ_JAGRPV010000001.1"/>
</dbReference>
<dbReference type="Proteomes" id="UP001161691">
    <property type="component" value="Unassembled WGS sequence"/>
</dbReference>
<evidence type="ECO:0000259" key="9">
    <source>
        <dbReference type="SMART" id="SM00813"/>
    </source>
</evidence>
<dbReference type="SUPFAM" id="SSF51011">
    <property type="entry name" value="Glycosyl hydrolase domain"/>
    <property type="match status" value="1"/>
</dbReference>
<keyword evidence="8" id="KW-0326">Glycosidase</keyword>
<evidence type="ECO:0000256" key="4">
    <source>
        <dbReference type="ARBA" id="ARBA00011165"/>
    </source>
</evidence>
<comment type="catalytic activity">
    <reaction evidence="1">
        <text>Hydrolysis of terminal non-reducing alpha-L-arabinofuranoside residues in alpha-L-arabinosides.</text>
        <dbReference type="EC" id="3.2.1.55"/>
    </reaction>
</comment>
<evidence type="ECO:0000256" key="1">
    <source>
        <dbReference type="ARBA" id="ARBA00001462"/>
    </source>
</evidence>
<evidence type="ECO:0000256" key="2">
    <source>
        <dbReference type="ARBA" id="ARBA00004881"/>
    </source>
</evidence>
<comment type="caution">
    <text evidence="10">The sequence shown here is derived from an EMBL/GenBank/DDBJ whole genome shotgun (WGS) entry which is preliminary data.</text>
</comment>
<organism evidence="10 11">
    <name type="scientific">Cohnella hashimotonis</name>
    <dbReference type="NCBI Taxonomy" id="2826895"/>
    <lineage>
        <taxon>Bacteria</taxon>
        <taxon>Bacillati</taxon>
        <taxon>Bacillota</taxon>
        <taxon>Bacilli</taxon>
        <taxon>Bacillales</taxon>
        <taxon>Paenibacillaceae</taxon>
        <taxon>Cohnella</taxon>
    </lineage>
</organism>
<feature type="domain" description="Alpha-L-arabinofuranosidase C-terminal" evidence="9">
    <location>
        <begin position="294"/>
        <end position="485"/>
    </location>
</feature>
<comment type="similarity">
    <text evidence="3">Belongs to the glycosyl hydrolase 51 family.</text>
</comment>
<evidence type="ECO:0000313" key="11">
    <source>
        <dbReference type="Proteomes" id="UP001161691"/>
    </source>
</evidence>
<reference evidence="10" key="1">
    <citation type="submission" date="2023-04" db="EMBL/GenBank/DDBJ databases">
        <title>Comparative genomic analysis of Cohnella hashimotonis sp. nov., isolated from the International Space Station.</title>
        <authorList>
            <person name="Venkateswaran K."/>
            <person name="Simpson A."/>
        </authorList>
    </citation>
    <scope>NUCLEOTIDE SEQUENCE</scope>
    <source>
        <strain evidence="10">F6_2S_P_1</strain>
    </source>
</reference>
<evidence type="ECO:0000313" key="10">
    <source>
        <dbReference type="EMBL" id="MDI4644967.1"/>
    </source>
</evidence>
<keyword evidence="11" id="KW-1185">Reference proteome</keyword>
<dbReference type="Pfam" id="PF22848">
    <property type="entry name" value="ASD1_dom"/>
    <property type="match status" value="1"/>
</dbReference>
<evidence type="ECO:0000256" key="5">
    <source>
        <dbReference type="ARBA" id="ARBA00012670"/>
    </source>
</evidence>
<name>A0ABT6TGM1_9BACL</name>
<dbReference type="InterPro" id="IPR013780">
    <property type="entry name" value="Glyco_hydro_b"/>
</dbReference>
<sequence>MLKAIVHTDWTTGTINKNIYGHFSEHLGRCIYEGLWVGEDSPIPNTDGIRNDVLEALRELKVPVLRWPGGCFADEYHWRDGIGPRETRKRMINTHWGGVVENNHFGTHEFFRLCELIGAEPYICGNVGSGAVQEMSEWLEYMTFDGESPLANLRRQNGREKPWKLKYFGVGNENWGCGGNMLPEFYADLYRQFQTYCRQYGDNKLYKIAGGANSDDYRWTDVLMQKAAGQMDGLSLHYYTVPGTWQEKGSATEFEASDWEMTMRKALHMDELLTRHGTAMDRHDPERRIGLIVDEWGTWFDVEPGTNPGFLYQQNTMRDALVAAAHLHIFHKHAHRVQMANIAQLVNVLQAVVLTEGDKMLRTPTYHVLKMYAVHQDAEALALHGEFGSFGTGDEQPMAQVGATASRKDGLVHVSLYNLHPADAAEVRLELRGSDGDFEMEGFVLSGDGMRAHNTFDAPDLVEVKPFEGIKRDGQAYLVPMAAASVATLRFKPRS</sequence>
<protein>
    <recommendedName>
        <fullName evidence="5">non-reducing end alpha-L-arabinofuranosidase</fullName>
        <ecNumber evidence="5">3.2.1.55</ecNumber>
    </recommendedName>
</protein>
<evidence type="ECO:0000256" key="3">
    <source>
        <dbReference type="ARBA" id="ARBA00007186"/>
    </source>
</evidence>
<evidence type="ECO:0000256" key="7">
    <source>
        <dbReference type="ARBA" id="ARBA00023277"/>
    </source>
</evidence>
<dbReference type="PANTHER" id="PTHR43576">
    <property type="entry name" value="ALPHA-L-ARABINOFURANOSIDASE C-RELATED"/>
    <property type="match status" value="1"/>
</dbReference>
<dbReference type="InterPro" id="IPR017853">
    <property type="entry name" value="GH"/>
</dbReference>
<gene>
    <name evidence="10" type="ORF">KB449_08350</name>
</gene>
<dbReference type="InterPro" id="IPR055235">
    <property type="entry name" value="ASD1_cat"/>
</dbReference>
<dbReference type="EMBL" id="JAGRPV010000001">
    <property type="protein sequence ID" value="MDI4644967.1"/>
    <property type="molecule type" value="Genomic_DNA"/>
</dbReference>
<dbReference type="SMART" id="SM00813">
    <property type="entry name" value="Alpha-L-AF_C"/>
    <property type="match status" value="1"/>
</dbReference>
<dbReference type="Gene3D" id="3.20.20.80">
    <property type="entry name" value="Glycosidases"/>
    <property type="match status" value="1"/>
</dbReference>
<comment type="subunit">
    <text evidence="4">Homohexamer; trimer of dimers.</text>
</comment>
<dbReference type="PANTHER" id="PTHR43576:SF2">
    <property type="entry name" value="INTRACELLULAR EXO-ALPHA-L-ARABINOFURANOSIDASE 2"/>
    <property type="match status" value="1"/>
</dbReference>
<accession>A0ABT6TGM1</accession>
<comment type="pathway">
    <text evidence="2">Glycan metabolism.</text>
</comment>
<dbReference type="Gene3D" id="2.60.40.1180">
    <property type="entry name" value="Golgi alpha-mannosidase II"/>
    <property type="match status" value="1"/>
</dbReference>
<keyword evidence="7" id="KW-0119">Carbohydrate metabolism</keyword>
<dbReference type="SUPFAM" id="SSF51445">
    <property type="entry name" value="(Trans)glycosidases"/>
    <property type="match status" value="1"/>
</dbReference>